<keyword evidence="3" id="KW-1185">Reference proteome</keyword>
<comment type="caution">
    <text evidence="2">The sequence shown here is derived from an EMBL/GenBank/DDBJ whole genome shotgun (WGS) entry which is preliminary data.</text>
</comment>
<dbReference type="EMBL" id="PXYI01000005">
    <property type="protein sequence ID" value="PSJ39110.1"/>
    <property type="molecule type" value="Genomic_DNA"/>
</dbReference>
<protein>
    <recommendedName>
        <fullName evidence="1">Alginate export domain-containing protein</fullName>
    </recommendedName>
</protein>
<dbReference type="InterPro" id="IPR025388">
    <property type="entry name" value="Alginate_export_dom"/>
</dbReference>
<gene>
    <name evidence="2" type="ORF">C7I55_16225</name>
</gene>
<organism evidence="2 3">
    <name type="scientific">Allosphingosinicella deserti</name>
    <dbReference type="NCBI Taxonomy" id="2116704"/>
    <lineage>
        <taxon>Bacteria</taxon>
        <taxon>Pseudomonadati</taxon>
        <taxon>Pseudomonadota</taxon>
        <taxon>Alphaproteobacteria</taxon>
        <taxon>Sphingomonadales</taxon>
        <taxon>Sphingomonadaceae</taxon>
        <taxon>Allosphingosinicella</taxon>
    </lineage>
</organism>
<dbReference type="InterPro" id="IPR053728">
    <property type="entry name" value="Alginate_Permeability_Chnl"/>
</dbReference>
<dbReference type="Gene3D" id="2.40.160.100">
    <property type="match status" value="1"/>
</dbReference>
<dbReference type="OrthoDB" id="7439590at2"/>
<evidence type="ECO:0000313" key="2">
    <source>
        <dbReference type="EMBL" id="PSJ39110.1"/>
    </source>
</evidence>
<name>A0A2P7QMC5_9SPHN</name>
<proteinExistence type="predicted"/>
<dbReference type="Pfam" id="PF13372">
    <property type="entry name" value="Alginate_exp"/>
    <property type="match status" value="1"/>
</dbReference>
<dbReference type="Proteomes" id="UP000241167">
    <property type="component" value="Unassembled WGS sequence"/>
</dbReference>
<reference evidence="2 3" key="1">
    <citation type="submission" date="2018-03" db="EMBL/GenBank/DDBJ databases">
        <title>The draft genome of Sphingosinicella sp. GL-C-18.</title>
        <authorList>
            <person name="Liu L."/>
            <person name="Li L."/>
            <person name="Liang L."/>
            <person name="Zhang X."/>
            <person name="Wang T."/>
        </authorList>
    </citation>
    <scope>NUCLEOTIDE SEQUENCE [LARGE SCALE GENOMIC DNA]</scope>
    <source>
        <strain evidence="2 3">GL-C-18</strain>
    </source>
</reference>
<evidence type="ECO:0000259" key="1">
    <source>
        <dbReference type="Pfam" id="PF13372"/>
    </source>
</evidence>
<sequence length="416" mass="44915">MGGTVRLRYEAIDGQVRPGFNESDDLFSVRTTVFGEYDAGPVRFGAELYDSRAYRADRGTPLGTGEVNTLELVQAYLLLEGGLGPAGAASVQAGRFTLNLGSRRLIAADDYRNTTNGYTGVKLDVAPSKRLGATLFAVLPQARLPDDLPSLLDNEPGLDRESFDTRLWGGFLRLGGLLPDLLIEPYYVGFDERDSAGRPTRDRKLHNVAVRIVRDPAAGRFDVEAEGIRQFGHVRASLAPAANRLDVSASFVHLEAGYSFGGAWKPRLSLEYDRASGDGPGAKFGRFDTLYGMRRADFAPAGLYAATGRTNISSPGLRLEATAGKATDGFLAYRALWAAERRDAFSNSGVRDPSGASGSFAGHQIDARVRTWIVPKLLRGEINAVWLGKGRLLRDAPNAPASGDTIYVAISTQAHF</sequence>
<dbReference type="AlphaFoldDB" id="A0A2P7QMC5"/>
<accession>A0A2P7QMC5</accession>
<feature type="domain" description="Alginate export" evidence="1">
    <location>
        <begin position="1"/>
        <end position="398"/>
    </location>
</feature>
<evidence type="ECO:0000313" key="3">
    <source>
        <dbReference type="Proteomes" id="UP000241167"/>
    </source>
</evidence>